<evidence type="ECO:0000256" key="4">
    <source>
        <dbReference type="SAM" id="Phobius"/>
    </source>
</evidence>
<dbReference type="RefSeq" id="WP_109385680.1">
    <property type="nucleotide sequence ID" value="NZ_QETF01000001.1"/>
</dbReference>
<keyword evidence="7" id="KW-1185">Reference proteome</keyword>
<dbReference type="PROSITE" id="PS51503">
    <property type="entry name" value="HIG1"/>
    <property type="match status" value="1"/>
</dbReference>
<reference evidence="7" key="1">
    <citation type="submission" date="2018-05" db="EMBL/GenBank/DDBJ databases">
        <authorList>
            <person name="Du Z."/>
            <person name="Wang X."/>
        </authorList>
    </citation>
    <scope>NUCLEOTIDE SEQUENCE [LARGE SCALE GENOMIC DNA]</scope>
    <source>
        <strain evidence="7">WDS4C29</strain>
    </source>
</reference>
<keyword evidence="3 4" id="KW-0472">Membrane</keyword>
<dbReference type="InterPro" id="IPR007667">
    <property type="entry name" value="Hypoxia_induced_domain"/>
</dbReference>
<dbReference type="Pfam" id="PF04588">
    <property type="entry name" value="HIG_1_N"/>
    <property type="match status" value="1"/>
</dbReference>
<accession>A0A2V1P7V0</accession>
<name>A0A2V1P7V0_9RHOB</name>
<gene>
    <name evidence="6" type="ORF">DFK10_01035</name>
</gene>
<dbReference type="EMBL" id="QETF01000001">
    <property type="protein sequence ID" value="PWG18535.1"/>
    <property type="molecule type" value="Genomic_DNA"/>
</dbReference>
<dbReference type="Proteomes" id="UP000245293">
    <property type="component" value="Unassembled WGS sequence"/>
</dbReference>
<keyword evidence="1 4" id="KW-0812">Transmembrane</keyword>
<protein>
    <submittedName>
        <fullName evidence="6">Twin transmembrane helix small protein</fullName>
    </submittedName>
</protein>
<evidence type="ECO:0000256" key="1">
    <source>
        <dbReference type="ARBA" id="ARBA00022692"/>
    </source>
</evidence>
<evidence type="ECO:0000313" key="6">
    <source>
        <dbReference type="EMBL" id="PWG18535.1"/>
    </source>
</evidence>
<feature type="transmembrane region" description="Helical" evidence="4">
    <location>
        <begin position="45"/>
        <end position="65"/>
    </location>
</feature>
<comment type="caution">
    <text evidence="6">The sequence shown here is derived from an EMBL/GenBank/DDBJ whole genome shotgun (WGS) entry which is preliminary data.</text>
</comment>
<dbReference type="NCBIfam" id="NF033233">
    <property type="entry name" value="twin_helix"/>
    <property type="match status" value="1"/>
</dbReference>
<keyword evidence="2 4" id="KW-1133">Transmembrane helix</keyword>
<dbReference type="AlphaFoldDB" id="A0A2V1P7V0"/>
<sequence length="66" mass="6842">MTAQPLIVAIVIACVVVALILIRGVAMFGTGADPKKSNKVMQLRIIAQFIAVAIIVIGALLLNGAE</sequence>
<evidence type="ECO:0000256" key="2">
    <source>
        <dbReference type="ARBA" id="ARBA00022989"/>
    </source>
</evidence>
<feature type="domain" description="HIG1" evidence="5">
    <location>
        <begin position="1"/>
        <end position="66"/>
    </location>
</feature>
<evidence type="ECO:0000259" key="5">
    <source>
        <dbReference type="PROSITE" id="PS51503"/>
    </source>
</evidence>
<dbReference type="Gene3D" id="6.10.140.1320">
    <property type="match status" value="1"/>
</dbReference>
<evidence type="ECO:0000256" key="3">
    <source>
        <dbReference type="ARBA" id="ARBA00023136"/>
    </source>
</evidence>
<evidence type="ECO:0000313" key="7">
    <source>
        <dbReference type="Proteomes" id="UP000245293"/>
    </source>
</evidence>
<feature type="transmembrane region" description="Helical" evidence="4">
    <location>
        <begin position="6"/>
        <end position="25"/>
    </location>
</feature>
<organism evidence="6 7">
    <name type="scientific">Salibaculum griseiflavum</name>
    <dbReference type="NCBI Taxonomy" id="1914409"/>
    <lineage>
        <taxon>Bacteria</taxon>
        <taxon>Pseudomonadati</taxon>
        <taxon>Pseudomonadota</taxon>
        <taxon>Alphaproteobacteria</taxon>
        <taxon>Rhodobacterales</taxon>
        <taxon>Roseobacteraceae</taxon>
        <taxon>Salibaculum</taxon>
    </lineage>
</organism>
<proteinExistence type="predicted"/>